<dbReference type="PANTHER" id="PTHR34630:SF17">
    <property type="entry name" value="OS06G0304700 PROTEIN"/>
    <property type="match status" value="1"/>
</dbReference>
<accession>A0AAV5CUA8</accession>
<keyword evidence="2" id="KW-1185">Reference proteome</keyword>
<organism evidence="1 2">
    <name type="scientific">Eleusine coracana subsp. coracana</name>
    <dbReference type="NCBI Taxonomy" id="191504"/>
    <lineage>
        <taxon>Eukaryota</taxon>
        <taxon>Viridiplantae</taxon>
        <taxon>Streptophyta</taxon>
        <taxon>Embryophyta</taxon>
        <taxon>Tracheophyta</taxon>
        <taxon>Spermatophyta</taxon>
        <taxon>Magnoliopsida</taxon>
        <taxon>Liliopsida</taxon>
        <taxon>Poales</taxon>
        <taxon>Poaceae</taxon>
        <taxon>PACMAD clade</taxon>
        <taxon>Chloridoideae</taxon>
        <taxon>Cynodonteae</taxon>
        <taxon>Eleusininae</taxon>
        <taxon>Eleusine</taxon>
    </lineage>
</organism>
<dbReference type="PANTHER" id="PTHR34630">
    <property type="entry name" value="OS11G0677101 PROTEIN"/>
    <property type="match status" value="1"/>
</dbReference>
<dbReference type="AlphaFoldDB" id="A0AAV5CUA8"/>
<dbReference type="SUPFAM" id="SSF52058">
    <property type="entry name" value="L domain-like"/>
    <property type="match status" value="1"/>
</dbReference>
<sequence length="419" mass="46344">MLKSLKVLSVKDAKHVFTQSVNESEAEWQLPAVTGLSVTRCEDTGKGLSQLLSHFPKLSTMSILGCKKITRMGVAAPPVLHQPTAHVPLPATSAGSTIEIKDLEETENVADGLLLLPAHLSGSLRELGIYYCLELSLVRSSLPVLPNCSRAGQDGEGGGLQALRSLQILEVNSCHVYFSAYKKKTSFSSTTYFPFPSSLNKLKLCDVDLETLQPLANLTSLTKLNIFACDDLRSDGLWPLVTQGQLRKLEVMSLAPRFFIGTDIVQSPKDEDQVRLLCHSSKLQELRTDDVTGFLTKPICTVLSSSLTRLLLDGDNEDDEDEVLSCFTAEQENALQHLTSLQVLIFSRFSQKQCLPAGLHKLPNLQMLQIRNCELISRLPSDGLPNSLQMLHVEDCCNEELIQECRKFVKDNPRIKLII</sequence>
<dbReference type="Gene3D" id="3.80.10.10">
    <property type="entry name" value="Ribonuclease Inhibitor"/>
    <property type="match status" value="2"/>
</dbReference>
<dbReference type="Proteomes" id="UP001054889">
    <property type="component" value="Unassembled WGS sequence"/>
</dbReference>
<protein>
    <submittedName>
        <fullName evidence="1">Uncharacterized protein</fullName>
    </submittedName>
</protein>
<evidence type="ECO:0000313" key="1">
    <source>
        <dbReference type="EMBL" id="GJN01684.1"/>
    </source>
</evidence>
<comment type="caution">
    <text evidence="1">The sequence shown here is derived from an EMBL/GenBank/DDBJ whole genome shotgun (WGS) entry which is preliminary data.</text>
</comment>
<proteinExistence type="predicted"/>
<dbReference type="InterPro" id="IPR032675">
    <property type="entry name" value="LRR_dom_sf"/>
</dbReference>
<evidence type="ECO:0000313" key="2">
    <source>
        <dbReference type="Proteomes" id="UP001054889"/>
    </source>
</evidence>
<dbReference type="EMBL" id="BQKI01000009">
    <property type="protein sequence ID" value="GJN01684.1"/>
    <property type="molecule type" value="Genomic_DNA"/>
</dbReference>
<reference evidence="1" key="1">
    <citation type="journal article" date="2018" name="DNA Res.">
        <title>Multiple hybrid de novo genome assembly of finger millet, an orphan allotetraploid crop.</title>
        <authorList>
            <person name="Hatakeyama M."/>
            <person name="Aluri S."/>
            <person name="Balachadran M.T."/>
            <person name="Sivarajan S.R."/>
            <person name="Patrignani A."/>
            <person name="Gruter S."/>
            <person name="Poveda L."/>
            <person name="Shimizu-Inatsugi R."/>
            <person name="Baeten J."/>
            <person name="Francoijs K.J."/>
            <person name="Nataraja K.N."/>
            <person name="Reddy Y.A.N."/>
            <person name="Phadnis S."/>
            <person name="Ravikumar R.L."/>
            <person name="Schlapbach R."/>
            <person name="Sreeman S.M."/>
            <person name="Shimizu K.K."/>
        </authorList>
    </citation>
    <scope>NUCLEOTIDE SEQUENCE</scope>
</reference>
<name>A0AAV5CUA8_ELECO</name>
<gene>
    <name evidence="1" type="primary">ga18965</name>
    <name evidence="1" type="ORF">PR202_ga18965</name>
</gene>
<reference evidence="1" key="2">
    <citation type="submission" date="2021-12" db="EMBL/GenBank/DDBJ databases">
        <title>Resequencing data analysis of finger millet.</title>
        <authorList>
            <person name="Hatakeyama M."/>
            <person name="Aluri S."/>
            <person name="Balachadran M.T."/>
            <person name="Sivarajan S.R."/>
            <person name="Poveda L."/>
            <person name="Shimizu-Inatsugi R."/>
            <person name="Schlapbach R."/>
            <person name="Sreeman S.M."/>
            <person name="Shimizu K.K."/>
        </authorList>
    </citation>
    <scope>NUCLEOTIDE SEQUENCE</scope>
</reference>